<protein>
    <submittedName>
        <fullName evidence="1">YmaF family protein</fullName>
    </submittedName>
</protein>
<dbReference type="RefSeq" id="WP_288184082.1">
    <property type="nucleotide sequence ID" value="NZ_LT608335.1"/>
</dbReference>
<gene>
    <name evidence="1" type="ORF">KL86SPO_31065</name>
</gene>
<name>A0A212LTQ8_9FIRM</name>
<reference evidence="1" key="1">
    <citation type="submission" date="2016-08" db="EMBL/GenBank/DDBJ databases">
        <authorList>
            <person name="Seilhamer J.J."/>
        </authorList>
    </citation>
    <scope>NUCLEOTIDE SEQUENCE</scope>
    <source>
        <strain evidence="1">86</strain>
    </source>
</reference>
<dbReference type="InterPro" id="IPR024307">
    <property type="entry name" value="YmaF"/>
</dbReference>
<sequence length="170" mass="19352">MPVNEDDRKSKHHYHQQNCAMPHVHTYLLEADVADDHQHIIVGVSGPARERGRTHIHRIHGRTSFISEENGEGHWHTEDIMTGPAIEMPEGTHVHYFEGVTSKDCGHCHSFSGATGLGPSTFCPDDEEDEDDFCDDYHSTDDCEEVEDECDIPIKPMPKYKFGKRLDEKK</sequence>
<dbReference type="Pfam" id="PF12788">
    <property type="entry name" value="YmaF"/>
    <property type="match status" value="1"/>
</dbReference>
<proteinExistence type="predicted"/>
<evidence type="ECO:0000313" key="1">
    <source>
        <dbReference type="EMBL" id="SCM80887.1"/>
    </source>
</evidence>
<dbReference type="EMBL" id="FMJE01000003">
    <property type="protein sequence ID" value="SCM80887.1"/>
    <property type="molecule type" value="Genomic_DNA"/>
</dbReference>
<dbReference type="AlphaFoldDB" id="A0A212LTQ8"/>
<organism evidence="1">
    <name type="scientific">uncultured Sporomusa sp</name>
    <dbReference type="NCBI Taxonomy" id="307249"/>
    <lineage>
        <taxon>Bacteria</taxon>
        <taxon>Bacillati</taxon>
        <taxon>Bacillota</taxon>
        <taxon>Negativicutes</taxon>
        <taxon>Selenomonadales</taxon>
        <taxon>Sporomusaceae</taxon>
        <taxon>Sporomusa</taxon>
        <taxon>environmental samples</taxon>
    </lineage>
</organism>
<accession>A0A212LTQ8</accession>